<evidence type="ECO:0000313" key="2">
    <source>
        <dbReference type="Proteomes" id="UP000504635"/>
    </source>
</evidence>
<accession>A0A6J2YGY3</accession>
<dbReference type="PROSITE" id="PS50878">
    <property type="entry name" value="RT_POL"/>
    <property type="match status" value="1"/>
</dbReference>
<dbReference type="KEGG" id="soy:115887414"/>
<dbReference type="InParanoid" id="A0A6J2YGY3"/>
<feature type="domain" description="Reverse transcriptase" evidence="1">
    <location>
        <begin position="1"/>
        <end position="106"/>
    </location>
</feature>
<proteinExistence type="predicted"/>
<name>A0A6J2YGY3_SITOR</name>
<dbReference type="AlphaFoldDB" id="A0A6J2YGY3"/>
<organism evidence="2 3">
    <name type="scientific">Sitophilus oryzae</name>
    <name type="common">Rice weevil</name>
    <name type="synonym">Curculio oryzae</name>
    <dbReference type="NCBI Taxonomy" id="7048"/>
    <lineage>
        <taxon>Eukaryota</taxon>
        <taxon>Metazoa</taxon>
        <taxon>Ecdysozoa</taxon>
        <taxon>Arthropoda</taxon>
        <taxon>Hexapoda</taxon>
        <taxon>Insecta</taxon>
        <taxon>Pterygota</taxon>
        <taxon>Neoptera</taxon>
        <taxon>Endopterygota</taxon>
        <taxon>Coleoptera</taxon>
        <taxon>Polyphaga</taxon>
        <taxon>Cucujiformia</taxon>
        <taxon>Curculionidae</taxon>
        <taxon>Dryophthorinae</taxon>
        <taxon>Sitophilus</taxon>
    </lineage>
</organism>
<reference evidence="3" key="1">
    <citation type="submission" date="2025-08" db="UniProtKB">
        <authorList>
            <consortium name="RefSeq"/>
        </authorList>
    </citation>
    <scope>IDENTIFICATION</scope>
    <source>
        <tissue evidence="3">Gonads</tissue>
    </source>
</reference>
<protein>
    <submittedName>
        <fullName evidence="3">Uncharacterized protein LOC115887414</fullName>
    </submittedName>
</protein>
<dbReference type="Proteomes" id="UP000504635">
    <property type="component" value="Unplaced"/>
</dbReference>
<evidence type="ECO:0000313" key="3">
    <source>
        <dbReference type="RefSeq" id="XP_030762687.1"/>
    </source>
</evidence>
<dbReference type="InterPro" id="IPR000477">
    <property type="entry name" value="RT_dom"/>
</dbReference>
<dbReference type="RefSeq" id="XP_030762687.1">
    <property type="nucleotide sequence ID" value="XM_030906827.1"/>
</dbReference>
<dbReference type="GeneID" id="115887414"/>
<evidence type="ECO:0000259" key="1">
    <source>
        <dbReference type="PROSITE" id="PS50878"/>
    </source>
</evidence>
<sequence>MTRMREDVGIYSRYYFIIKNVYDSTTFYVKLDYDLKTEKIPLVRAQDTISPKLFILALENILCETIVVNLSYLGFADDIVLLSTDIQELNTMPKELNDQSRKMGLE</sequence>
<keyword evidence="2" id="KW-1185">Reference proteome</keyword>
<dbReference type="OrthoDB" id="428306at2759"/>
<gene>
    <name evidence="3" type="primary">LOC115887414</name>
</gene>